<evidence type="ECO:0008006" key="3">
    <source>
        <dbReference type="Google" id="ProtNLM"/>
    </source>
</evidence>
<evidence type="ECO:0000313" key="1">
    <source>
        <dbReference type="EMBL" id="GHO87055.1"/>
    </source>
</evidence>
<accession>A0ABQ3VLS4</accession>
<dbReference type="Proteomes" id="UP000635565">
    <property type="component" value="Unassembled WGS sequence"/>
</dbReference>
<keyword evidence="2" id="KW-1185">Reference proteome</keyword>
<dbReference type="EMBL" id="BNJJ01000015">
    <property type="protein sequence ID" value="GHO87055.1"/>
    <property type="molecule type" value="Genomic_DNA"/>
</dbReference>
<dbReference type="RefSeq" id="WP_201364646.1">
    <property type="nucleotide sequence ID" value="NZ_BNJJ01000015.1"/>
</dbReference>
<gene>
    <name evidence="1" type="ORF">KSZ_50610</name>
</gene>
<comment type="caution">
    <text evidence="1">The sequence shown here is derived from an EMBL/GenBank/DDBJ whole genome shotgun (WGS) entry which is preliminary data.</text>
</comment>
<proteinExistence type="predicted"/>
<sequence>MQVTELEQAYTKAEQEASFTLTPEERAATQTLAGDLSALWQAETTTYADQKQLLRLAIESVQLNGVSQPGWIELQIRWRSGVVTRLEVKRIQRGEWSLKTPVQVVARIHELAANLSYAQIAKELNAAGWHTAFGRPFTSQHVGYICRRDGCGHKGHRALGDADQTRV</sequence>
<protein>
    <recommendedName>
        <fullName evidence="3">Recombinase domain-containing protein</fullName>
    </recommendedName>
</protein>
<name>A0ABQ3VLS4_9CHLR</name>
<reference evidence="1 2" key="1">
    <citation type="journal article" date="2021" name="Int. J. Syst. Evol. Microbiol.">
        <title>Reticulibacter mediterranei gen. nov., sp. nov., within the new family Reticulibacteraceae fam. nov., and Ktedonospora formicarum gen. nov., sp. nov., Ktedonobacter robiniae sp. nov., Dictyobacter formicarum sp. nov. and Dictyobacter arantiisoli sp. nov., belonging to the class Ktedonobacteria.</title>
        <authorList>
            <person name="Yabe S."/>
            <person name="Zheng Y."/>
            <person name="Wang C.M."/>
            <person name="Sakai Y."/>
            <person name="Abe K."/>
            <person name="Yokota A."/>
            <person name="Donadio S."/>
            <person name="Cavaletti L."/>
            <person name="Monciardini P."/>
        </authorList>
    </citation>
    <scope>NUCLEOTIDE SEQUENCE [LARGE SCALE GENOMIC DNA]</scope>
    <source>
        <strain evidence="1 2">SOSP1-9</strain>
    </source>
</reference>
<organism evidence="1 2">
    <name type="scientific">Dictyobacter formicarum</name>
    <dbReference type="NCBI Taxonomy" id="2778368"/>
    <lineage>
        <taxon>Bacteria</taxon>
        <taxon>Bacillati</taxon>
        <taxon>Chloroflexota</taxon>
        <taxon>Ktedonobacteria</taxon>
        <taxon>Ktedonobacterales</taxon>
        <taxon>Dictyobacteraceae</taxon>
        <taxon>Dictyobacter</taxon>
    </lineage>
</organism>
<evidence type="ECO:0000313" key="2">
    <source>
        <dbReference type="Proteomes" id="UP000635565"/>
    </source>
</evidence>